<name>X6NKR6_RETFI</name>
<dbReference type="EMBL" id="ASPP01007946">
    <property type="protein sequence ID" value="ETO26324.1"/>
    <property type="molecule type" value="Genomic_DNA"/>
</dbReference>
<dbReference type="AlphaFoldDB" id="X6NKR6"/>
<sequence>PQSDESILNLSSIPNITKPVDVDLDGSLLLPTGELHGDTLVDEKHQGDTFTLPDFVSRNALENTRNAFLSNVSLNNAIHAWNALVDGAGAASNRLSVAWIGCIPFFIFFILFVDLLNNDWLLKNDHIAWGLVASLTFFFFEEETKKKNKYSKKRKTHLNQRIFLPHYFYSNVAKGTNMFFQF</sequence>
<keyword evidence="1" id="KW-0812">Transmembrane</keyword>
<reference evidence="2 3" key="1">
    <citation type="journal article" date="2013" name="Curr. Biol.">
        <title>The Genome of the Foraminiferan Reticulomyxa filosa.</title>
        <authorList>
            <person name="Glockner G."/>
            <person name="Hulsmann N."/>
            <person name="Schleicher M."/>
            <person name="Noegel A.A."/>
            <person name="Eichinger L."/>
            <person name="Gallinger C."/>
            <person name="Pawlowski J."/>
            <person name="Sierra R."/>
            <person name="Euteneuer U."/>
            <person name="Pillet L."/>
            <person name="Moustafa A."/>
            <person name="Platzer M."/>
            <person name="Groth M."/>
            <person name="Szafranski K."/>
            <person name="Schliwa M."/>
        </authorList>
    </citation>
    <scope>NUCLEOTIDE SEQUENCE [LARGE SCALE GENOMIC DNA]</scope>
</reference>
<organism evidence="2 3">
    <name type="scientific">Reticulomyxa filosa</name>
    <dbReference type="NCBI Taxonomy" id="46433"/>
    <lineage>
        <taxon>Eukaryota</taxon>
        <taxon>Sar</taxon>
        <taxon>Rhizaria</taxon>
        <taxon>Retaria</taxon>
        <taxon>Foraminifera</taxon>
        <taxon>Monothalamids</taxon>
        <taxon>Reticulomyxidae</taxon>
        <taxon>Reticulomyxa</taxon>
    </lineage>
</organism>
<accession>X6NKR6</accession>
<feature type="non-terminal residue" evidence="2">
    <location>
        <position position="1"/>
    </location>
</feature>
<keyword evidence="1" id="KW-0472">Membrane</keyword>
<gene>
    <name evidence="2" type="ORF">RFI_10813</name>
</gene>
<dbReference type="Proteomes" id="UP000023152">
    <property type="component" value="Unassembled WGS sequence"/>
</dbReference>
<proteinExistence type="predicted"/>
<keyword evidence="3" id="KW-1185">Reference proteome</keyword>
<evidence type="ECO:0000256" key="1">
    <source>
        <dbReference type="SAM" id="Phobius"/>
    </source>
</evidence>
<protein>
    <submittedName>
        <fullName evidence="2">Uncharacterized protein</fullName>
    </submittedName>
</protein>
<keyword evidence="1" id="KW-1133">Transmembrane helix</keyword>
<comment type="caution">
    <text evidence="2">The sequence shown here is derived from an EMBL/GenBank/DDBJ whole genome shotgun (WGS) entry which is preliminary data.</text>
</comment>
<feature type="transmembrane region" description="Helical" evidence="1">
    <location>
        <begin position="127"/>
        <end position="144"/>
    </location>
</feature>
<feature type="transmembrane region" description="Helical" evidence="1">
    <location>
        <begin position="97"/>
        <end position="115"/>
    </location>
</feature>
<evidence type="ECO:0000313" key="3">
    <source>
        <dbReference type="Proteomes" id="UP000023152"/>
    </source>
</evidence>
<evidence type="ECO:0000313" key="2">
    <source>
        <dbReference type="EMBL" id="ETO26324.1"/>
    </source>
</evidence>